<dbReference type="Proteomes" id="UP001059120">
    <property type="component" value="Chromosome 1"/>
</dbReference>
<keyword evidence="2" id="KW-1185">Reference proteome</keyword>
<proteinExistence type="predicted"/>
<dbReference type="EMBL" id="CP090614">
    <property type="protein sequence ID" value="UTT85026.1"/>
    <property type="molecule type" value="Genomic_DNA"/>
</dbReference>
<organism evidence="1 2">
    <name type="scientific">Vibrio pelagius</name>
    <dbReference type="NCBI Taxonomy" id="28169"/>
    <lineage>
        <taxon>Bacteria</taxon>
        <taxon>Pseudomonadati</taxon>
        <taxon>Pseudomonadota</taxon>
        <taxon>Gammaproteobacteria</taxon>
        <taxon>Vibrionales</taxon>
        <taxon>Vibrionaceae</taxon>
        <taxon>Vibrio</taxon>
    </lineage>
</organism>
<protein>
    <recommendedName>
        <fullName evidence="3">YtxH domain-containing protein</fullName>
    </recommendedName>
</protein>
<name>A0ABY5G4D8_VIBPE</name>
<gene>
    <name evidence="1" type="ORF">LZI70_01625</name>
</gene>
<evidence type="ECO:0000313" key="2">
    <source>
        <dbReference type="Proteomes" id="UP001059120"/>
    </source>
</evidence>
<sequence length="56" mass="6249">MFKIFALVFIGVGIYLGLNYSDEIESIMDTDAFERVQEAAEDGTDALMDKIDEIKG</sequence>
<reference evidence="1" key="1">
    <citation type="submission" date="2022-01" db="EMBL/GenBank/DDBJ databases">
        <title>Alginate degradation mechanism of Vibrio pelagius WXL662.</title>
        <authorList>
            <person name="He X."/>
        </authorList>
    </citation>
    <scope>NUCLEOTIDE SEQUENCE</scope>
    <source>
        <strain evidence="1">WXL662</strain>
    </source>
</reference>
<evidence type="ECO:0008006" key="3">
    <source>
        <dbReference type="Google" id="ProtNLM"/>
    </source>
</evidence>
<accession>A0ABY5G4D8</accession>
<dbReference type="RefSeq" id="WP_255230959.1">
    <property type="nucleotide sequence ID" value="NZ_AP025503.1"/>
</dbReference>
<evidence type="ECO:0000313" key="1">
    <source>
        <dbReference type="EMBL" id="UTT85026.1"/>
    </source>
</evidence>